<dbReference type="PANTHER" id="PTHR30329">
    <property type="entry name" value="STATOR ELEMENT OF FLAGELLAR MOTOR COMPLEX"/>
    <property type="match status" value="1"/>
</dbReference>
<feature type="domain" description="OmpA-like" evidence="3">
    <location>
        <begin position="603"/>
        <end position="723"/>
    </location>
</feature>
<reference evidence="4 5" key="1">
    <citation type="submission" date="2018-05" db="EMBL/GenBank/DDBJ databases">
        <title>Leucothrix arctica sp. nov., isolated from Arctic seawater.</title>
        <authorList>
            <person name="Choi A."/>
            <person name="Baek K."/>
        </authorList>
    </citation>
    <scope>NUCLEOTIDE SEQUENCE [LARGE SCALE GENOMIC DNA]</scope>
    <source>
        <strain evidence="4 5">IMCC9719</strain>
    </source>
</reference>
<feature type="coiled-coil region" evidence="2">
    <location>
        <begin position="303"/>
        <end position="563"/>
    </location>
</feature>
<organism evidence="4 5">
    <name type="scientific">Leucothrix arctica</name>
    <dbReference type="NCBI Taxonomy" id="1481894"/>
    <lineage>
        <taxon>Bacteria</taxon>
        <taxon>Pseudomonadati</taxon>
        <taxon>Pseudomonadota</taxon>
        <taxon>Gammaproteobacteria</taxon>
        <taxon>Thiotrichales</taxon>
        <taxon>Thiotrichaceae</taxon>
        <taxon>Leucothrix</taxon>
    </lineage>
</organism>
<evidence type="ECO:0000256" key="1">
    <source>
        <dbReference type="PROSITE-ProRule" id="PRU00473"/>
    </source>
</evidence>
<evidence type="ECO:0000256" key="2">
    <source>
        <dbReference type="SAM" id="Coils"/>
    </source>
</evidence>
<dbReference type="InterPro" id="IPR036737">
    <property type="entry name" value="OmpA-like_sf"/>
</dbReference>
<dbReference type="InterPro" id="IPR007055">
    <property type="entry name" value="BON_dom"/>
</dbReference>
<dbReference type="Proteomes" id="UP000245506">
    <property type="component" value="Unassembled WGS sequence"/>
</dbReference>
<dbReference type="GO" id="GO:0016020">
    <property type="term" value="C:membrane"/>
    <property type="evidence" value="ECO:0007669"/>
    <property type="project" value="UniProtKB-UniRule"/>
</dbReference>
<dbReference type="Pfam" id="PF00691">
    <property type="entry name" value="OmpA"/>
    <property type="match status" value="1"/>
</dbReference>
<evidence type="ECO:0000313" key="4">
    <source>
        <dbReference type="EMBL" id="PWQ97586.1"/>
    </source>
</evidence>
<dbReference type="PANTHER" id="PTHR30329:SF21">
    <property type="entry name" value="LIPOPROTEIN YIAD-RELATED"/>
    <property type="match status" value="1"/>
</dbReference>
<comment type="caution">
    <text evidence="4">The sequence shown here is derived from an EMBL/GenBank/DDBJ whole genome shotgun (WGS) entry which is preliminary data.</text>
</comment>
<protein>
    <recommendedName>
        <fullName evidence="3">OmpA-like domain-containing protein</fullName>
    </recommendedName>
</protein>
<dbReference type="Gene3D" id="3.40.1520.20">
    <property type="match status" value="1"/>
</dbReference>
<accession>A0A317CGD7</accession>
<dbReference type="SUPFAM" id="SSF103088">
    <property type="entry name" value="OmpA-like"/>
    <property type="match status" value="1"/>
</dbReference>
<dbReference type="AlphaFoldDB" id="A0A317CGD7"/>
<name>A0A317CGD7_9GAMM</name>
<dbReference type="CDD" id="cd07185">
    <property type="entry name" value="OmpA_C-like"/>
    <property type="match status" value="1"/>
</dbReference>
<dbReference type="InterPro" id="IPR050330">
    <property type="entry name" value="Bact_OuterMem_StrucFunc"/>
</dbReference>
<proteinExistence type="predicted"/>
<dbReference type="EMBL" id="QGKL01000019">
    <property type="protein sequence ID" value="PWQ97586.1"/>
    <property type="molecule type" value="Genomic_DNA"/>
</dbReference>
<dbReference type="Pfam" id="PF04972">
    <property type="entry name" value="BON"/>
    <property type="match status" value="1"/>
</dbReference>
<dbReference type="OrthoDB" id="5525824at2"/>
<sequence length="723" mass="78022">MFNNLSTLGAYMSKRRWWWWSILGLIGLYLLMMATRCSPIEKDIQARTEAALTEKGHDWAKVTLDGRGRDIMLNGVAPSEAARTEAIETATAVYGARIVENGISIKEYSTPVFGLNNEDGKTILTGSFPEQGLIDTTLRAASDNFGPENVVNRMTVSNDVSAPTWLSSALSVLPTITGMDDADFDITNEGATLNGTFHTEEEKQAFAALATDKLSGKFTDSSVVVPLGPTPEELAEIARAAEEAEALKIAEEKRVAAEAEVARMAKEANSVAEAAKLAAAALVAKVAVEAPATLAEEVSLADIEKAKAEMAEVKRLADIETAKAEMAEVKRLADIETAKAEMAEVKRLADIKTAKAEMAEVKRLADIETAKAEMAEVKRLADIETAKAEMAEVKRLADIETAKAEMAEVKRLADIETAKAEMAEVKRLADIETAKAEMTEVKRLADIETAKAEMAEVKRLADIETAKAEMAEVKRLADIETAKAEMAEVKRLADIETAKAEMAEVKRLADIETAKAEMAEVKRLADIETAKAEMAEVKRLADIETAKAEMAEVKRLADIETAKAEMAEAAALEEAERMRVEEAKAVLAAQKAAALAELESCQNQLNNAMNGNSILFATSSSKINTKSYPLLDTIALTARECGDTIISNAQNIEISGHTDSRGADTMNLTLSESRAKAVRDYLLGKGVRSSVLTSKGYGEVNPVATNDTAAGRQLNRRIQFTIQ</sequence>
<gene>
    <name evidence="4" type="ORF">DKT75_06615</name>
</gene>
<dbReference type="Gene3D" id="3.30.1330.60">
    <property type="entry name" value="OmpA-like domain"/>
    <property type="match status" value="1"/>
</dbReference>
<evidence type="ECO:0000313" key="5">
    <source>
        <dbReference type="Proteomes" id="UP000245506"/>
    </source>
</evidence>
<keyword evidence="5" id="KW-1185">Reference proteome</keyword>
<evidence type="ECO:0000259" key="3">
    <source>
        <dbReference type="PROSITE" id="PS51123"/>
    </source>
</evidence>
<dbReference type="PROSITE" id="PS51123">
    <property type="entry name" value="OMPA_2"/>
    <property type="match status" value="1"/>
</dbReference>
<keyword evidence="1" id="KW-0472">Membrane</keyword>
<feature type="coiled-coil region" evidence="2">
    <location>
        <begin position="234"/>
        <end position="267"/>
    </location>
</feature>
<keyword evidence="2" id="KW-0175">Coiled coil</keyword>
<dbReference type="InterPro" id="IPR006665">
    <property type="entry name" value="OmpA-like"/>
</dbReference>
<dbReference type="RefSeq" id="WP_109822628.1">
    <property type="nucleotide sequence ID" value="NZ_QGKL01000019.1"/>
</dbReference>